<evidence type="ECO:0000313" key="3">
    <source>
        <dbReference type="EMBL" id="GFH12566.1"/>
    </source>
</evidence>
<dbReference type="GO" id="GO:0005783">
    <property type="term" value="C:endoplasmic reticulum"/>
    <property type="evidence" value="ECO:0007669"/>
    <property type="project" value="TreeGrafter"/>
</dbReference>
<keyword evidence="1" id="KW-0813">Transport</keyword>
<dbReference type="InterPro" id="IPR040177">
    <property type="entry name" value="SLC30A9"/>
</dbReference>
<reference evidence="3 4" key="1">
    <citation type="submission" date="2020-02" db="EMBL/GenBank/DDBJ databases">
        <title>Draft genome sequence of Haematococcus lacustris strain NIES-144.</title>
        <authorList>
            <person name="Morimoto D."/>
            <person name="Nakagawa S."/>
            <person name="Yoshida T."/>
            <person name="Sawayama S."/>
        </authorList>
    </citation>
    <scope>NUCLEOTIDE SEQUENCE [LARGE SCALE GENOMIC DNA]</scope>
    <source>
        <strain evidence="3 4">NIES-144</strain>
    </source>
</reference>
<organism evidence="3 4">
    <name type="scientific">Haematococcus lacustris</name>
    <name type="common">Green alga</name>
    <name type="synonym">Haematococcus pluvialis</name>
    <dbReference type="NCBI Taxonomy" id="44745"/>
    <lineage>
        <taxon>Eukaryota</taxon>
        <taxon>Viridiplantae</taxon>
        <taxon>Chlorophyta</taxon>
        <taxon>core chlorophytes</taxon>
        <taxon>Chlorophyceae</taxon>
        <taxon>CS clade</taxon>
        <taxon>Chlamydomonadales</taxon>
        <taxon>Haematococcaceae</taxon>
        <taxon>Haematococcus</taxon>
    </lineage>
</organism>
<dbReference type="GO" id="GO:0008324">
    <property type="term" value="F:monoatomic cation transmembrane transporter activity"/>
    <property type="evidence" value="ECO:0007669"/>
    <property type="project" value="InterPro"/>
</dbReference>
<gene>
    <name evidence="3" type="ORF">HaLaN_08278</name>
</gene>
<feature type="transmembrane region" description="Helical" evidence="2">
    <location>
        <begin position="16"/>
        <end position="36"/>
    </location>
</feature>
<evidence type="ECO:0000256" key="1">
    <source>
        <dbReference type="ARBA" id="ARBA00022448"/>
    </source>
</evidence>
<feature type="transmembrane region" description="Helical" evidence="2">
    <location>
        <begin position="48"/>
        <end position="69"/>
    </location>
</feature>
<comment type="caution">
    <text evidence="3">The sequence shown here is derived from an EMBL/GenBank/DDBJ whole genome shotgun (WGS) entry which is preliminary data.</text>
</comment>
<keyword evidence="4" id="KW-1185">Reference proteome</keyword>
<accession>A0A699YZZ1</accession>
<dbReference type="GO" id="GO:0006882">
    <property type="term" value="P:intracellular zinc ion homeostasis"/>
    <property type="evidence" value="ECO:0007669"/>
    <property type="project" value="TreeGrafter"/>
</dbReference>
<evidence type="ECO:0000256" key="2">
    <source>
        <dbReference type="SAM" id="Phobius"/>
    </source>
</evidence>
<name>A0A699YZZ1_HAELA</name>
<dbReference type="AlphaFoldDB" id="A0A699YZZ1"/>
<protein>
    <submittedName>
        <fullName evidence="3">Uncharacterized protein</fullName>
    </submittedName>
</protein>
<keyword evidence="2" id="KW-1133">Transmembrane helix</keyword>
<sequence length="88" mass="9288">MLAEAMHSAADVLNQVLLRVGIFFLGAGASVLHGLHTLFEARVLEGEALSYAVLGVSALLEGYSLLVAVQHIRTGAAARGMPVLKYIK</sequence>
<keyword evidence="2" id="KW-0812">Transmembrane</keyword>
<dbReference type="Proteomes" id="UP000485058">
    <property type="component" value="Unassembled WGS sequence"/>
</dbReference>
<dbReference type="PANTHER" id="PTHR13414">
    <property type="entry name" value="HUEL-CATION TRANSPORTER"/>
    <property type="match status" value="1"/>
</dbReference>
<proteinExistence type="predicted"/>
<keyword evidence="2" id="KW-0472">Membrane</keyword>
<dbReference type="GO" id="GO:0006829">
    <property type="term" value="P:zinc ion transport"/>
    <property type="evidence" value="ECO:0007669"/>
    <property type="project" value="InterPro"/>
</dbReference>
<dbReference type="PANTHER" id="PTHR13414:SF9">
    <property type="entry name" value="PROTON-COUPLED ZINC ANTIPORTER SLC30A9, MITOCHONDRIAL"/>
    <property type="match status" value="1"/>
</dbReference>
<evidence type="ECO:0000313" key="4">
    <source>
        <dbReference type="Proteomes" id="UP000485058"/>
    </source>
</evidence>
<dbReference type="EMBL" id="BLLF01000516">
    <property type="protein sequence ID" value="GFH12566.1"/>
    <property type="molecule type" value="Genomic_DNA"/>
</dbReference>